<name>A0A0V1H367_9BILA</name>
<dbReference type="AlphaFoldDB" id="A0A0V1H367"/>
<reference evidence="1 2" key="1">
    <citation type="submission" date="2015-01" db="EMBL/GenBank/DDBJ databases">
        <title>Evolution of Trichinella species and genotypes.</title>
        <authorList>
            <person name="Korhonen P.K."/>
            <person name="Edoardo P."/>
            <person name="Giuseppe L.R."/>
            <person name="Gasser R.B."/>
        </authorList>
    </citation>
    <scope>NUCLEOTIDE SEQUENCE [LARGE SCALE GENOMIC DNA]</scope>
    <source>
        <strain evidence="1">ISS1029</strain>
    </source>
</reference>
<evidence type="ECO:0000313" key="1">
    <source>
        <dbReference type="EMBL" id="KRZ04994.1"/>
    </source>
</evidence>
<dbReference type="EMBL" id="JYDP01000148">
    <property type="protein sequence ID" value="KRZ04994.1"/>
    <property type="molecule type" value="Genomic_DNA"/>
</dbReference>
<keyword evidence="2" id="KW-1185">Reference proteome</keyword>
<organism evidence="1 2">
    <name type="scientific">Trichinella zimbabwensis</name>
    <dbReference type="NCBI Taxonomy" id="268475"/>
    <lineage>
        <taxon>Eukaryota</taxon>
        <taxon>Metazoa</taxon>
        <taxon>Ecdysozoa</taxon>
        <taxon>Nematoda</taxon>
        <taxon>Enoplea</taxon>
        <taxon>Dorylaimia</taxon>
        <taxon>Trichinellida</taxon>
        <taxon>Trichinellidae</taxon>
        <taxon>Trichinella</taxon>
    </lineage>
</organism>
<sequence length="129" mass="14399">MSKEDGNAATLDSIYSTTSGHHRTKLCKTVFRHFSQNKQVYSQPRSVGGAFGGIELSKKSYAPPLDPLSISNEELLRRFHKAGNQSDHATGLSIAHEISKKPFSPEITAIDLYRSEIIPELQQTYPHRC</sequence>
<gene>
    <name evidence="1" type="ORF">T11_11370</name>
</gene>
<accession>A0A0V1H367</accession>
<protein>
    <submittedName>
        <fullName evidence="1">Uncharacterized protein</fullName>
    </submittedName>
</protein>
<dbReference type="Proteomes" id="UP000055024">
    <property type="component" value="Unassembled WGS sequence"/>
</dbReference>
<evidence type="ECO:0000313" key="2">
    <source>
        <dbReference type="Proteomes" id="UP000055024"/>
    </source>
</evidence>
<comment type="caution">
    <text evidence="1">The sequence shown here is derived from an EMBL/GenBank/DDBJ whole genome shotgun (WGS) entry which is preliminary data.</text>
</comment>
<proteinExistence type="predicted"/>